<dbReference type="OrthoDB" id="9794684at2"/>
<keyword evidence="11" id="KW-1185">Reference proteome</keyword>
<feature type="transmembrane region" description="Helical" evidence="7">
    <location>
        <begin position="125"/>
        <end position="145"/>
    </location>
</feature>
<proteinExistence type="inferred from homology"/>
<dbReference type="PROSITE" id="PS50928">
    <property type="entry name" value="ABC_TM1"/>
    <property type="match status" value="1"/>
</dbReference>
<dbReference type="GO" id="GO:0055085">
    <property type="term" value="P:transmembrane transport"/>
    <property type="evidence" value="ECO:0007669"/>
    <property type="project" value="InterPro"/>
</dbReference>
<dbReference type="GO" id="GO:0005886">
    <property type="term" value="C:plasma membrane"/>
    <property type="evidence" value="ECO:0007669"/>
    <property type="project" value="UniProtKB-SubCell"/>
</dbReference>
<dbReference type="RefSeq" id="WP_093717250.1">
    <property type="nucleotide sequence ID" value="NZ_FONG01000027.1"/>
</dbReference>
<dbReference type="Pfam" id="PF00528">
    <property type="entry name" value="BPD_transp_1"/>
    <property type="match status" value="1"/>
</dbReference>
<dbReference type="SUPFAM" id="SSF161098">
    <property type="entry name" value="MetI-like"/>
    <property type="match status" value="1"/>
</dbReference>
<keyword evidence="5 7" id="KW-1133">Transmembrane helix</keyword>
<comment type="similarity">
    <text evidence="7">Belongs to the binding-protein-dependent transport system permease family.</text>
</comment>
<name>A0A1I2L8J6_9ACTN</name>
<feature type="region of interest" description="Disordered" evidence="8">
    <location>
        <begin position="1"/>
        <end position="22"/>
    </location>
</feature>
<feature type="transmembrane region" description="Helical" evidence="7">
    <location>
        <begin position="157"/>
        <end position="180"/>
    </location>
</feature>
<dbReference type="STRING" id="380248.SAMN05216251_12783"/>
<evidence type="ECO:0000256" key="5">
    <source>
        <dbReference type="ARBA" id="ARBA00022989"/>
    </source>
</evidence>
<keyword evidence="6 7" id="KW-0472">Membrane</keyword>
<feature type="transmembrane region" description="Helical" evidence="7">
    <location>
        <begin position="201"/>
        <end position="223"/>
    </location>
</feature>
<feature type="transmembrane region" description="Helical" evidence="7">
    <location>
        <begin position="88"/>
        <end position="113"/>
    </location>
</feature>
<dbReference type="PANTHER" id="PTHR43744">
    <property type="entry name" value="ABC TRANSPORTER PERMEASE PROTEIN MG189-RELATED-RELATED"/>
    <property type="match status" value="1"/>
</dbReference>
<evidence type="ECO:0000256" key="7">
    <source>
        <dbReference type="RuleBase" id="RU363032"/>
    </source>
</evidence>
<evidence type="ECO:0000313" key="10">
    <source>
        <dbReference type="EMBL" id="SFF75682.1"/>
    </source>
</evidence>
<evidence type="ECO:0000259" key="9">
    <source>
        <dbReference type="PROSITE" id="PS50928"/>
    </source>
</evidence>
<evidence type="ECO:0000256" key="1">
    <source>
        <dbReference type="ARBA" id="ARBA00004651"/>
    </source>
</evidence>
<evidence type="ECO:0000256" key="6">
    <source>
        <dbReference type="ARBA" id="ARBA00023136"/>
    </source>
</evidence>
<dbReference type="AlphaFoldDB" id="A0A1I2L8J6"/>
<evidence type="ECO:0000313" key="11">
    <source>
        <dbReference type="Proteomes" id="UP000199323"/>
    </source>
</evidence>
<dbReference type="Gene3D" id="1.10.3720.10">
    <property type="entry name" value="MetI-like"/>
    <property type="match status" value="1"/>
</dbReference>
<evidence type="ECO:0000256" key="8">
    <source>
        <dbReference type="SAM" id="MobiDB-lite"/>
    </source>
</evidence>
<gene>
    <name evidence="10" type="ORF">SAMN05216251_12783</name>
</gene>
<sequence>MASTTPPIARTPRTVPARQRRGPALGRSLPHVALLLSAFAWIYPLLWGLSGALKTDMGFLDSGLGLIPHEYRWHNFVDAWNSAGIGTYFVNTVLITVATVFFTLLFSSAAGYVLARTEFPGRRALLAVIAVTFFLPRGYTIIPVYDLVNHLGLLDSIWAVVLVQVANAMVFNTFMFMGYFRTVTKDVEEAAMVDGATFHQLYFRIALPLARPMLASLGLFVFISSWNDFLIPLVFTLGRPERQTISVGLYSFIGQTSTDWSVLCAGSVISLLPIVLVFAFAQRHVVSAIAGAVKG</sequence>
<dbReference type="InterPro" id="IPR000515">
    <property type="entry name" value="MetI-like"/>
</dbReference>
<keyword evidence="2 7" id="KW-0813">Transport</keyword>
<dbReference type="CDD" id="cd06261">
    <property type="entry name" value="TM_PBP2"/>
    <property type="match status" value="1"/>
</dbReference>
<dbReference type="Proteomes" id="UP000199323">
    <property type="component" value="Unassembled WGS sequence"/>
</dbReference>
<dbReference type="InterPro" id="IPR035906">
    <property type="entry name" value="MetI-like_sf"/>
</dbReference>
<evidence type="ECO:0000256" key="3">
    <source>
        <dbReference type="ARBA" id="ARBA00022475"/>
    </source>
</evidence>
<feature type="transmembrane region" description="Helical" evidence="7">
    <location>
        <begin position="28"/>
        <end position="47"/>
    </location>
</feature>
<keyword evidence="4 7" id="KW-0812">Transmembrane</keyword>
<feature type="transmembrane region" description="Helical" evidence="7">
    <location>
        <begin position="260"/>
        <end position="281"/>
    </location>
</feature>
<comment type="subcellular location">
    <subcellularLocation>
        <location evidence="1 7">Cell membrane</location>
        <topology evidence="1 7">Multi-pass membrane protein</topology>
    </subcellularLocation>
</comment>
<organism evidence="10 11">
    <name type="scientific">Actinacidiphila alni</name>
    <dbReference type="NCBI Taxonomy" id="380248"/>
    <lineage>
        <taxon>Bacteria</taxon>
        <taxon>Bacillati</taxon>
        <taxon>Actinomycetota</taxon>
        <taxon>Actinomycetes</taxon>
        <taxon>Kitasatosporales</taxon>
        <taxon>Streptomycetaceae</taxon>
        <taxon>Actinacidiphila</taxon>
    </lineage>
</organism>
<feature type="domain" description="ABC transmembrane type-1" evidence="9">
    <location>
        <begin position="89"/>
        <end position="281"/>
    </location>
</feature>
<keyword evidence="3" id="KW-1003">Cell membrane</keyword>
<dbReference type="EMBL" id="FONG01000027">
    <property type="protein sequence ID" value="SFF75682.1"/>
    <property type="molecule type" value="Genomic_DNA"/>
</dbReference>
<evidence type="ECO:0000256" key="2">
    <source>
        <dbReference type="ARBA" id="ARBA00022448"/>
    </source>
</evidence>
<evidence type="ECO:0000256" key="4">
    <source>
        <dbReference type="ARBA" id="ARBA00022692"/>
    </source>
</evidence>
<protein>
    <submittedName>
        <fullName evidence="10">Carbohydrate ABC transporter membrane protein 2, CUT1 family</fullName>
    </submittedName>
</protein>
<dbReference type="PANTHER" id="PTHR43744:SF12">
    <property type="entry name" value="ABC TRANSPORTER PERMEASE PROTEIN MG189-RELATED"/>
    <property type="match status" value="1"/>
</dbReference>
<reference evidence="10 11" key="1">
    <citation type="submission" date="2016-10" db="EMBL/GenBank/DDBJ databases">
        <authorList>
            <person name="de Groot N.N."/>
        </authorList>
    </citation>
    <scope>NUCLEOTIDE SEQUENCE [LARGE SCALE GENOMIC DNA]</scope>
    <source>
        <strain evidence="10 11">CGMCC 4.3510</strain>
    </source>
</reference>
<accession>A0A1I2L8J6</accession>